<gene>
    <name evidence="1" type="ORF">SP5_007_00470</name>
</gene>
<proteinExistence type="predicted"/>
<comment type="caution">
    <text evidence="1">The sequence shown here is derived from an EMBL/GenBank/DDBJ whole genome shotgun (WGS) entry which is preliminary data.</text>
</comment>
<dbReference type="Proteomes" id="UP000032305">
    <property type="component" value="Unassembled WGS sequence"/>
</dbReference>
<dbReference type="OrthoDB" id="7584143at2"/>
<reference evidence="1 2" key="1">
    <citation type="submission" date="2014-11" db="EMBL/GenBank/DDBJ databases">
        <title>Whole genome shotgun sequence of Sphingomonas parapaucimobilis NBRC 15100.</title>
        <authorList>
            <person name="Katano-Makiyama Y."/>
            <person name="Hosoyama A."/>
            <person name="Hashimoto M."/>
            <person name="Hosoyama Y."/>
            <person name="Noguchi M."/>
            <person name="Numata M."/>
            <person name="Tsuchikane K."/>
            <person name="Hirakata S."/>
            <person name="Uohara A."/>
            <person name="Shimodaira J."/>
            <person name="Ohji S."/>
            <person name="Ichikawa N."/>
            <person name="Kimura A."/>
            <person name="Yamazoe A."/>
            <person name="Fujita N."/>
        </authorList>
    </citation>
    <scope>NUCLEOTIDE SEQUENCE [LARGE SCALE GENOMIC DNA]</scope>
    <source>
        <strain evidence="1 2">NBRC 15100</strain>
    </source>
</reference>
<dbReference type="RefSeq" id="WP_042483229.1">
    <property type="nucleotide sequence ID" value="NZ_BBPI01000007.1"/>
</dbReference>
<organism evidence="1 2">
    <name type="scientific">Sphingomonas parapaucimobilis NBRC 15100</name>
    <dbReference type="NCBI Taxonomy" id="1219049"/>
    <lineage>
        <taxon>Bacteria</taxon>
        <taxon>Pseudomonadati</taxon>
        <taxon>Pseudomonadota</taxon>
        <taxon>Alphaproteobacteria</taxon>
        <taxon>Sphingomonadales</taxon>
        <taxon>Sphingomonadaceae</taxon>
        <taxon>Sphingomonas</taxon>
    </lineage>
</organism>
<keyword evidence="2" id="KW-1185">Reference proteome</keyword>
<evidence type="ECO:0000313" key="2">
    <source>
        <dbReference type="Proteomes" id="UP000032305"/>
    </source>
</evidence>
<protein>
    <submittedName>
        <fullName evidence="1">Uncharacterized protein</fullName>
    </submittedName>
</protein>
<name>A0A0A1W3F1_9SPHN</name>
<dbReference type="eggNOG" id="ENOG5031C1I">
    <property type="taxonomic scope" value="Bacteria"/>
</dbReference>
<sequence>MPEPIADDVLSSVERIDRAIARIEGAIRNRAAKEDALARRHAALKARMAEAVTALDDVISRGSAA</sequence>
<evidence type="ECO:0000313" key="1">
    <source>
        <dbReference type="EMBL" id="GAL99655.1"/>
    </source>
</evidence>
<dbReference type="EMBL" id="BBPI01000007">
    <property type="protein sequence ID" value="GAL99655.1"/>
    <property type="molecule type" value="Genomic_DNA"/>
</dbReference>
<accession>A0A0A1W3F1</accession>
<dbReference type="AlphaFoldDB" id="A0A0A1W3F1"/>